<dbReference type="InterPro" id="IPR010496">
    <property type="entry name" value="AL/BT2_dom"/>
</dbReference>
<dbReference type="GO" id="GO:0016787">
    <property type="term" value="F:hydrolase activity"/>
    <property type="evidence" value="ECO:0007669"/>
    <property type="project" value="InterPro"/>
</dbReference>
<dbReference type="RefSeq" id="WP_200392241.1">
    <property type="nucleotide sequence ID" value="NZ_JAENIO010000032.1"/>
</dbReference>
<dbReference type="SUPFAM" id="SSF56988">
    <property type="entry name" value="Anthrax protective antigen"/>
    <property type="match status" value="1"/>
</dbReference>
<dbReference type="InterPro" id="IPR011658">
    <property type="entry name" value="PA14_dom"/>
</dbReference>
<name>A0A934RNU9_9BACT</name>
<evidence type="ECO:0000256" key="1">
    <source>
        <dbReference type="SAM" id="SignalP"/>
    </source>
</evidence>
<dbReference type="PANTHER" id="PTHR33546">
    <property type="entry name" value="LARGE, MULTIFUNCTIONAL SECRETED PROTEIN-RELATED"/>
    <property type="match status" value="1"/>
</dbReference>
<dbReference type="GO" id="GO:0007156">
    <property type="term" value="P:homophilic cell adhesion via plasma membrane adhesion molecules"/>
    <property type="evidence" value="ECO:0007669"/>
    <property type="project" value="InterPro"/>
</dbReference>
<evidence type="ECO:0000313" key="5">
    <source>
        <dbReference type="Proteomes" id="UP000604083"/>
    </source>
</evidence>
<reference evidence="4" key="1">
    <citation type="submission" date="2021-01" db="EMBL/GenBank/DDBJ databases">
        <title>Modified the classification status of verrucomicrobia.</title>
        <authorList>
            <person name="Feng X."/>
        </authorList>
    </citation>
    <scope>NUCLEOTIDE SEQUENCE</scope>
    <source>
        <strain evidence="4">KCTC 12986</strain>
    </source>
</reference>
<comment type="caution">
    <text evidence="4">The sequence shown here is derived from an EMBL/GenBank/DDBJ whole genome shotgun (WGS) entry which is preliminary data.</text>
</comment>
<dbReference type="InterPro" id="IPR011041">
    <property type="entry name" value="Quinoprot_gluc/sorb_DH_b-prop"/>
</dbReference>
<dbReference type="Pfam" id="PF06439">
    <property type="entry name" value="3keto-disac_hyd"/>
    <property type="match status" value="1"/>
</dbReference>
<dbReference type="Pfam" id="PF23500">
    <property type="entry name" value="DUF7133"/>
    <property type="match status" value="1"/>
</dbReference>
<protein>
    <submittedName>
        <fullName evidence="4">DUF1080 domain-containing protein</fullName>
    </submittedName>
</protein>
<dbReference type="InterPro" id="IPR011042">
    <property type="entry name" value="6-blade_b-propeller_TolB-like"/>
</dbReference>
<evidence type="ECO:0000259" key="2">
    <source>
        <dbReference type="PROSITE" id="PS50268"/>
    </source>
</evidence>
<dbReference type="SUPFAM" id="SSF50952">
    <property type="entry name" value="Soluble quinoprotein glucose dehydrogenase"/>
    <property type="match status" value="1"/>
</dbReference>
<dbReference type="Pfam" id="PF07691">
    <property type="entry name" value="PA14"/>
    <property type="match status" value="1"/>
</dbReference>
<accession>A0A934RNU9</accession>
<dbReference type="PROSITE" id="PS51820">
    <property type="entry name" value="PA14"/>
    <property type="match status" value="1"/>
</dbReference>
<dbReference type="PROSITE" id="PS50268">
    <property type="entry name" value="CADHERIN_2"/>
    <property type="match status" value="1"/>
</dbReference>
<evidence type="ECO:0000259" key="3">
    <source>
        <dbReference type="PROSITE" id="PS51820"/>
    </source>
</evidence>
<dbReference type="SUPFAM" id="SSF49313">
    <property type="entry name" value="Cadherin-like"/>
    <property type="match status" value="1"/>
</dbReference>
<dbReference type="InterPro" id="IPR037524">
    <property type="entry name" value="PA14/GLEYA"/>
</dbReference>
<dbReference type="GO" id="GO:0016020">
    <property type="term" value="C:membrane"/>
    <property type="evidence" value="ECO:0007669"/>
    <property type="project" value="InterPro"/>
</dbReference>
<feature type="signal peptide" evidence="1">
    <location>
        <begin position="1"/>
        <end position="21"/>
    </location>
</feature>
<dbReference type="InterPro" id="IPR055557">
    <property type="entry name" value="DUF7133"/>
</dbReference>
<evidence type="ECO:0000313" key="4">
    <source>
        <dbReference type="EMBL" id="MBK1834809.1"/>
    </source>
</evidence>
<dbReference type="CDD" id="cd11304">
    <property type="entry name" value="Cadherin_repeat"/>
    <property type="match status" value="1"/>
</dbReference>
<feature type="chain" id="PRO_5037841016" evidence="1">
    <location>
        <begin position="22"/>
        <end position="1388"/>
    </location>
</feature>
<keyword evidence="1" id="KW-0732">Signal</keyword>
<dbReference type="Gene3D" id="3.90.182.10">
    <property type="entry name" value="Toxin - Anthrax Protective Antigen,domain 1"/>
    <property type="match status" value="1"/>
</dbReference>
<dbReference type="GO" id="GO:0005509">
    <property type="term" value="F:calcium ion binding"/>
    <property type="evidence" value="ECO:0007669"/>
    <property type="project" value="InterPro"/>
</dbReference>
<dbReference type="Gene3D" id="2.60.120.560">
    <property type="entry name" value="Exo-inulinase, domain 1"/>
    <property type="match status" value="1"/>
</dbReference>
<dbReference type="InterPro" id="IPR002126">
    <property type="entry name" value="Cadherin-like_dom"/>
</dbReference>
<dbReference type="PANTHER" id="PTHR33546:SF1">
    <property type="entry name" value="LARGE, MULTIFUNCTIONAL SECRETED PROTEIN"/>
    <property type="match status" value="1"/>
</dbReference>
<dbReference type="InterPro" id="IPR015919">
    <property type="entry name" value="Cadherin-like_sf"/>
</dbReference>
<keyword evidence="5" id="KW-1185">Reference proteome</keyword>
<dbReference type="EMBL" id="JAENIO010000032">
    <property type="protein sequence ID" value="MBK1834809.1"/>
    <property type="molecule type" value="Genomic_DNA"/>
</dbReference>
<organism evidence="4 5">
    <name type="scientific">Roseibacillus ishigakijimensis</name>
    <dbReference type="NCBI Taxonomy" id="454146"/>
    <lineage>
        <taxon>Bacteria</taxon>
        <taxon>Pseudomonadati</taxon>
        <taxon>Verrucomicrobiota</taxon>
        <taxon>Verrucomicrobiia</taxon>
        <taxon>Verrucomicrobiales</taxon>
        <taxon>Verrucomicrobiaceae</taxon>
        <taxon>Roseibacillus</taxon>
    </lineage>
</organism>
<feature type="domain" description="PA14" evidence="3">
    <location>
        <begin position="24"/>
        <end position="168"/>
    </location>
</feature>
<sequence>MSLHRTLLAALLIFVGPTSLSGEDLTEGLTFRLYDIREEMDQLYPLVPGQTPNVDEKRDTIDWSGSGDFADFSTEFIVTATARLSIPTSGSYHFRLTSDDGAELWLAEELVIDHDGVHAATSKIATVTLPEGSQPLEVRYFQNAGEMSLKLEWRKPGDETFALIPATQYLTPSFVTRVVAPGKKEIITPGDGTRPGKGAPLASVHPEWEVQSIRPASFQPQVGALAVHPDGRLFVATFEPNQFNSSAQPSSPNGSIWALSNTLGDNPEAVEVNEVASGLFEPAGMTFHKGELYVSQRLALTRLRDNDGDGFYESHETVSSGWDSDNYHHFHFGLITKDDYAYTTLSTSIDFNSTGLNGPNPPYRGTWLRTNLVTGAKDYLAGGLRTPNGLGFGPGGDIFQTDNQGSWLPASRLNHLRPGRFYGHYNSTARGGSPSLFAEEDPSPAAIYFPQNEIANSPTQPLLIPEGQDFAGDMLVGELTLGGIRRVSLEKVAGQWQGAVYRFTQGFEGGVNRLAWAPDGSLYVGCMGSSGNWSWNGTTHGLQRLRPREDATELFEIDRVEATPEGFRLRYTKPVPTAVLADPANFAGQHWTYAPSASYGGAKVNQRPLTITAATPAADGKSVVLTIPDRQAGYVVHLQSDLLSTEGEAIWSSEAWYTLNHIPGADIELHFASASLFENQPAGSLAGTIEAQEKDLHTPLTLSLPPGQAHNAEFTLEGNTLRTRRAFDHEVSPTLSVVIRAATPHGAFVEDTFAITIQDQQAEHSPHRLLLSNAVLPPQNEAGTRVGRLLFDDLDAGDLTPGPGVNPAGDAPVYEGFASPANLALSGLNGGSGFDGPWSSSGNGATLSSGSLSYRDRHGLSLATSGQFARSSASSRNHRPLARRWGQENEVTYLSFLAAPGSNSFFWGIELWDGAAQDSQRVLQVGNESGFGVRVRNGTNKLFPTNDNESHFYVIRIDHLPGNDEVSVWLDPPLPAEPASPDLFFNGSETGGNLSFNRLGFSDYLANSLPAVDELRIGLDWTTVTPTSSRGPLFERVSGEGDADNESFEIIADQLYTTQPLPEGLHRLRVRLTDSAGNSYQQPLVVWVGTGHLDSNNDGIRDGDAARLGSHPLDDLTPGAYFGGKEGEPALSWQGEGESFLLQSPLLPGHHYWLEWSPNLEHWQPLPESFASPEDFRSLPSTWQIRPPSEPRRFWRLAGGWPENPAATPLAHGLANLTFVGGDSQGWHYEEATGILSQRSTDPNPAEWLHFGATVDDFLLNLEFRLTTNTNSGVFLRAADSGAPWETGIEIQLTHEPREPIHATGAAYGRIPANPAVDNSADRWHRLEILLRDQHLKVTIDGVTCLDEPDLPQTYPDFSWPTSGFIGLQDSHNASGTIEFRNIRLLSF</sequence>
<dbReference type="Gene3D" id="2.60.40.60">
    <property type="entry name" value="Cadherins"/>
    <property type="match status" value="1"/>
</dbReference>
<dbReference type="Gene3D" id="2.120.10.30">
    <property type="entry name" value="TolB, C-terminal domain"/>
    <property type="match status" value="1"/>
</dbReference>
<dbReference type="SMART" id="SM00758">
    <property type="entry name" value="PA14"/>
    <property type="match status" value="1"/>
</dbReference>
<dbReference type="Proteomes" id="UP000604083">
    <property type="component" value="Unassembled WGS sequence"/>
</dbReference>
<feature type="domain" description="Cadherin" evidence="2">
    <location>
        <begin position="668"/>
        <end position="768"/>
    </location>
</feature>
<proteinExistence type="predicted"/>
<gene>
    <name evidence="4" type="ORF">JIN78_12120</name>
</gene>